<feature type="region of interest" description="Disordered" evidence="1">
    <location>
        <begin position="139"/>
        <end position="160"/>
    </location>
</feature>
<accession>A0A067MPA8</accession>
<dbReference type="HOGENOM" id="CLU_016496_0_0_1"/>
<dbReference type="InParanoid" id="A0A067MPA8"/>
<evidence type="ECO:0000256" key="1">
    <source>
        <dbReference type="SAM" id="MobiDB-lite"/>
    </source>
</evidence>
<proteinExistence type="predicted"/>
<name>A0A067MPA8_BOTB1</name>
<evidence type="ECO:0000313" key="2">
    <source>
        <dbReference type="EMBL" id="KDQ17364.1"/>
    </source>
</evidence>
<reference evidence="3" key="1">
    <citation type="journal article" date="2014" name="Proc. Natl. Acad. Sci. U.S.A.">
        <title>Extensive sampling of basidiomycete genomes demonstrates inadequacy of the white-rot/brown-rot paradigm for wood decay fungi.</title>
        <authorList>
            <person name="Riley R."/>
            <person name="Salamov A.A."/>
            <person name="Brown D.W."/>
            <person name="Nagy L.G."/>
            <person name="Floudas D."/>
            <person name="Held B.W."/>
            <person name="Levasseur A."/>
            <person name="Lombard V."/>
            <person name="Morin E."/>
            <person name="Otillar R."/>
            <person name="Lindquist E.A."/>
            <person name="Sun H."/>
            <person name="LaButti K.M."/>
            <person name="Schmutz J."/>
            <person name="Jabbour D."/>
            <person name="Luo H."/>
            <person name="Baker S.E."/>
            <person name="Pisabarro A.G."/>
            <person name="Walton J.D."/>
            <person name="Blanchette R.A."/>
            <person name="Henrissat B."/>
            <person name="Martin F."/>
            <person name="Cullen D."/>
            <person name="Hibbett D.S."/>
            <person name="Grigoriev I.V."/>
        </authorList>
    </citation>
    <scope>NUCLEOTIDE SEQUENCE [LARGE SCALE GENOMIC DNA]</scope>
    <source>
        <strain evidence="3">FD-172 SS1</strain>
    </source>
</reference>
<protein>
    <submittedName>
        <fullName evidence="2">Uncharacterized protein</fullName>
    </submittedName>
</protein>
<dbReference type="AlphaFoldDB" id="A0A067MPA8"/>
<sequence length="508" mass="56407">MHHITGQATYASLDGVPFFCPIPCDPCSCPGFHRIPDPDCPCHHCTSLSHNTTPINVVDQIIQHHCHLFNATNLRQDNLQNYSNYNLLDHAQLHPHPSQENLPELTFLARQRAHHAIESNDQDTAHSWGRYRRTIHHLSNDIDGQHRSPSQPRHGYRGYVNHSSSFVDRHLGQHQQHSFHPRSTDIPGEAVNSILEIFHYSIPRTQIVDIMLDNPDFMALLTTHTKSSRLSVPNTFLLPTPQPPPPPQPPPLPAAVVAAAFHCTNWCPGQAKPAISYALAAATTPTRAPNPTPKRITPFITRKGSNCMATNEATFKPLGRVTLQTHGTAIIDHFNNSAQASAIEARITSVSWSRNGNSCPILKTVFGVPFRALYPGEIFGTTVRDITLCHSTQGDQYSIDELIVQIIDTPVNRVDPTTLADNHCLSQSAERITSNPNQLTVGLIVNFITKEARNQFITGVNNSHKIVMNGTQYSIVTYKQLASHPAQCTKCWSGAMSNPKTLKIYTKN</sequence>
<gene>
    <name evidence="2" type="ORF">BOTBODRAFT_172406</name>
</gene>
<dbReference type="EMBL" id="KL198024">
    <property type="protein sequence ID" value="KDQ17364.1"/>
    <property type="molecule type" value="Genomic_DNA"/>
</dbReference>
<evidence type="ECO:0000313" key="3">
    <source>
        <dbReference type="Proteomes" id="UP000027195"/>
    </source>
</evidence>
<dbReference type="Proteomes" id="UP000027195">
    <property type="component" value="Unassembled WGS sequence"/>
</dbReference>
<organism evidence="2 3">
    <name type="scientific">Botryobasidium botryosum (strain FD-172 SS1)</name>
    <dbReference type="NCBI Taxonomy" id="930990"/>
    <lineage>
        <taxon>Eukaryota</taxon>
        <taxon>Fungi</taxon>
        <taxon>Dikarya</taxon>
        <taxon>Basidiomycota</taxon>
        <taxon>Agaricomycotina</taxon>
        <taxon>Agaricomycetes</taxon>
        <taxon>Cantharellales</taxon>
        <taxon>Botryobasidiaceae</taxon>
        <taxon>Botryobasidium</taxon>
    </lineage>
</organism>
<keyword evidence="3" id="KW-1185">Reference proteome</keyword>